<dbReference type="PANTHER" id="PTHR12994">
    <property type="entry name" value="SECERNIN"/>
    <property type="match status" value="1"/>
</dbReference>
<accession>A0A7S0L7U0</accession>
<proteinExistence type="inferred from homology"/>
<dbReference type="GO" id="GO:0016805">
    <property type="term" value="F:dipeptidase activity"/>
    <property type="evidence" value="ECO:0007669"/>
    <property type="project" value="InterPro"/>
</dbReference>
<dbReference type="EMBL" id="HBEY01016645">
    <property type="protein sequence ID" value="CAD8604737.1"/>
    <property type="molecule type" value="Transcribed_RNA"/>
</dbReference>
<reference evidence="2" key="1">
    <citation type="submission" date="2021-01" db="EMBL/GenBank/DDBJ databases">
        <authorList>
            <person name="Corre E."/>
            <person name="Pelletier E."/>
            <person name="Niang G."/>
            <person name="Scheremetjew M."/>
            <person name="Finn R."/>
            <person name="Kale V."/>
            <person name="Holt S."/>
            <person name="Cochrane G."/>
            <person name="Meng A."/>
            <person name="Brown T."/>
            <person name="Cohen L."/>
        </authorList>
    </citation>
    <scope>NUCLEOTIDE SEQUENCE</scope>
    <source>
        <strain evidence="2">PLY182g</strain>
    </source>
</reference>
<dbReference type="PANTHER" id="PTHR12994:SF17">
    <property type="entry name" value="LD30995P"/>
    <property type="match status" value="1"/>
</dbReference>
<name>A0A7S0L7U0_9EUKA</name>
<dbReference type="GO" id="GO:0006508">
    <property type="term" value="P:proteolysis"/>
    <property type="evidence" value="ECO:0007669"/>
    <property type="project" value="InterPro"/>
</dbReference>
<dbReference type="InterPro" id="IPR005322">
    <property type="entry name" value="Peptidase_C69"/>
</dbReference>
<evidence type="ECO:0008006" key="3">
    <source>
        <dbReference type="Google" id="ProtNLM"/>
    </source>
</evidence>
<organism evidence="2">
    <name type="scientific">Coccolithus braarudii</name>
    <dbReference type="NCBI Taxonomy" id="221442"/>
    <lineage>
        <taxon>Eukaryota</taxon>
        <taxon>Haptista</taxon>
        <taxon>Haptophyta</taxon>
        <taxon>Prymnesiophyceae</taxon>
        <taxon>Coccolithales</taxon>
        <taxon>Coccolithaceae</taxon>
        <taxon>Coccolithus</taxon>
    </lineage>
</organism>
<evidence type="ECO:0000256" key="1">
    <source>
        <dbReference type="ARBA" id="ARBA00005705"/>
    </source>
</evidence>
<comment type="similarity">
    <text evidence="1">Belongs to the peptidase C69 family. Secernin subfamily.</text>
</comment>
<dbReference type="AlphaFoldDB" id="A0A7S0L7U0"/>
<protein>
    <recommendedName>
        <fullName evidence="3">Dipeptidase</fullName>
    </recommendedName>
</protein>
<gene>
    <name evidence="2" type="ORF">CPEL01642_LOCUS8072</name>
</gene>
<dbReference type="Pfam" id="PF03577">
    <property type="entry name" value="Peptidase_C69"/>
    <property type="match status" value="1"/>
</dbReference>
<dbReference type="GO" id="GO:0070004">
    <property type="term" value="F:cysteine-type exopeptidase activity"/>
    <property type="evidence" value="ECO:0007669"/>
    <property type="project" value="InterPro"/>
</dbReference>
<sequence>MCTHSNDGGGTTDPRLVHIPAQDHAPSSMRPIFFPPESYPRYVGSERGGVPAYAPNGHQSAFESIGHIPQVAHTFSYMEETYGAMNEHQVAVGESTCSGVFGTSAAGHGGKALMSVDTLSQLAMERANTSRSAVKIMGALAEQFGFYGEGTFEGSAESLMVTDKTEGFIFHILPDESGESAIWVAQRVPDTDVGVVANAFVIREVNFSDSFNFLGSTSVHETAQRKGWWDPADGLLDFTQIYSDGEYAHKYYSGRRVWGAYLLMAPSLQLSPTYDEWRKSKPYPVTLAPDEKISVAALMHVMRSYYEGTPYDLTKGLAAGPFATPDHVAGGSATGEVKGNWERSIGLFRTSDSHVAQSRAWLPDSVGGILWWGPHAAPYTMYVPFAAGMTSLPDVTLGTPAALERTSLYWGVRYLFNYAQLRRNAMIEHINELQAAAHNTSLSLQARLDRSGTITAAELTAVYSANAISVRDEIFSLADSLFFRYSDGYINEVGSDGVLASKGGSYPDEWLRAVNYTNGPPPI</sequence>
<evidence type="ECO:0000313" key="2">
    <source>
        <dbReference type="EMBL" id="CAD8604737.1"/>
    </source>
</evidence>